<evidence type="ECO:0000256" key="2">
    <source>
        <dbReference type="ARBA" id="ARBA00023002"/>
    </source>
</evidence>
<dbReference type="PRINTS" id="PR00080">
    <property type="entry name" value="SDRFAMILY"/>
</dbReference>
<sequence>MTGFSHPLSLDGKTAIVTGAARGVGRGIARALLSRGARVLGVDRDDDGLAATSEGFAADGLDMDSAVIDLRDPDSPRLVVEAALAAHGRIDALINNAVATNEPKALVDVTVDDYDLVFDTAPRATFFLMQAVHPVMAAAGGGSIVNLGSASGTGGQARFAAYAGAKEAVRGMSKAAALEWGRDDIRVNVVCPFADSEGVQAWEQLAPKDFERAVRSVPLRRVGRTCEDIGAVVAFLISDDAGYVTAQTIHVDGGMGVHR</sequence>
<dbReference type="PRINTS" id="PR00081">
    <property type="entry name" value="GDHRDH"/>
</dbReference>
<dbReference type="Proteomes" id="UP000467428">
    <property type="component" value="Chromosome"/>
</dbReference>
<dbReference type="InterPro" id="IPR020904">
    <property type="entry name" value="Sc_DH/Rdtase_CS"/>
</dbReference>
<dbReference type="EMBL" id="AP022593">
    <property type="protein sequence ID" value="BBY47572.1"/>
    <property type="molecule type" value="Genomic_DNA"/>
</dbReference>
<dbReference type="GO" id="GO:0016491">
    <property type="term" value="F:oxidoreductase activity"/>
    <property type="evidence" value="ECO:0007669"/>
    <property type="project" value="UniProtKB-KW"/>
</dbReference>
<dbReference type="Pfam" id="PF13561">
    <property type="entry name" value="adh_short_C2"/>
    <property type="match status" value="1"/>
</dbReference>
<organism evidence="3 4">
    <name type="scientific">Mycolicibacterium arabiense</name>
    <dbReference type="NCBI Taxonomy" id="1286181"/>
    <lineage>
        <taxon>Bacteria</taxon>
        <taxon>Bacillati</taxon>
        <taxon>Actinomycetota</taxon>
        <taxon>Actinomycetes</taxon>
        <taxon>Mycobacteriales</taxon>
        <taxon>Mycobacteriaceae</taxon>
        <taxon>Mycolicibacterium</taxon>
    </lineage>
</organism>
<evidence type="ECO:0000256" key="1">
    <source>
        <dbReference type="ARBA" id="ARBA00006484"/>
    </source>
</evidence>
<dbReference type="SUPFAM" id="SSF51735">
    <property type="entry name" value="NAD(P)-binding Rossmann-fold domains"/>
    <property type="match status" value="1"/>
</dbReference>
<dbReference type="CDD" id="cd05233">
    <property type="entry name" value="SDR_c"/>
    <property type="match status" value="1"/>
</dbReference>
<gene>
    <name evidence="3" type="ORF">MARA_10400</name>
</gene>
<proteinExistence type="inferred from homology"/>
<dbReference type="Gene3D" id="3.40.50.720">
    <property type="entry name" value="NAD(P)-binding Rossmann-like Domain"/>
    <property type="match status" value="1"/>
</dbReference>
<geneLocation type="plasmid" evidence="4">
    <name>pjcm18538 dna</name>
</geneLocation>
<dbReference type="InterPro" id="IPR002347">
    <property type="entry name" value="SDR_fam"/>
</dbReference>
<name>A0A7I7RSL0_9MYCO</name>
<dbReference type="RefSeq" id="WP_163917486.1">
    <property type="nucleotide sequence ID" value="NZ_AP022593.1"/>
</dbReference>
<dbReference type="PROSITE" id="PS00061">
    <property type="entry name" value="ADH_SHORT"/>
    <property type="match status" value="1"/>
</dbReference>
<dbReference type="PANTHER" id="PTHR24321:SF8">
    <property type="entry name" value="ESTRADIOL 17-BETA-DEHYDROGENASE 8-RELATED"/>
    <property type="match status" value="1"/>
</dbReference>
<evidence type="ECO:0000313" key="4">
    <source>
        <dbReference type="Proteomes" id="UP000467428"/>
    </source>
</evidence>
<reference evidence="3 4" key="1">
    <citation type="journal article" date="2019" name="Emerg. Microbes Infect.">
        <title>Comprehensive subspecies identification of 175 nontuberculous mycobacteria species based on 7547 genomic profiles.</title>
        <authorList>
            <person name="Matsumoto Y."/>
            <person name="Kinjo T."/>
            <person name="Motooka D."/>
            <person name="Nabeya D."/>
            <person name="Jung N."/>
            <person name="Uechi K."/>
            <person name="Horii T."/>
            <person name="Iida T."/>
            <person name="Fujita J."/>
            <person name="Nakamura S."/>
        </authorList>
    </citation>
    <scope>NUCLEOTIDE SEQUENCE [LARGE SCALE GENOMIC DNA]</scope>
    <source>
        <strain evidence="3 4">JCM 18538</strain>
    </source>
</reference>
<protein>
    <submittedName>
        <fullName evidence="3">Short-chain dehydrogenase</fullName>
    </submittedName>
</protein>
<evidence type="ECO:0000313" key="3">
    <source>
        <dbReference type="EMBL" id="BBY47572.1"/>
    </source>
</evidence>
<comment type="similarity">
    <text evidence="1">Belongs to the short-chain dehydrogenases/reductases (SDR) family.</text>
</comment>
<keyword evidence="2" id="KW-0560">Oxidoreductase</keyword>
<dbReference type="InterPro" id="IPR036291">
    <property type="entry name" value="NAD(P)-bd_dom_sf"/>
</dbReference>
<accession>A0A7I7RSL0</accession>
<dbReference type="AlphaFoldDB" id="A0A7I7RSL0"/>
<dbReference type="PANTHER" id="PTHR24321">
    <property type="entry name" value="DEHYDROGENASES, SHORT CHAIN"/>
    <property type="match status" value="1"/>
</dbReference>
<dbReference type="FunFam" id="3.40.50.720:FF:000084">
    <property type="entry name" value="Short-chain dehydrogenase reductase"/>
    <property type="match status" value="1"/>
</dbReference>
<keyword evidence="4" id="KW-1185">Reference proteome</keyword>
<dbReference type="KEGG" id="marz:MARA_10400"/>